<dbReference type="RefSeq" id="WP_013597503.1">
    <property type="nucleotide sequence ID" value="NC_015144.1"/>
</dbReference>
<proteinExistence type="predicted"/>
<dbReference type="OrthoDB" id="1261330at2"/>
<dbReference type="PROSITE" id="PS51257">
    <property type="entry name" value="PROKAR_LIPOPROTEIN"/>
    <property type="match status" value="1"/>
</dbReference>
<reference evidence="2" key="2">
    <citation type="journal article" date="2011" name="Stand. Genomic Sci.">
        <title>Complete genome sequence of Weeksella virosa type strain (9751T).</title>
        <authorList>
            <person name="Lang E."/>
            <person name="Teshima H."/>
            <person name="Lucas S."/>
            <person name="Lapidus A."/>
            <person name="Hammon N."/>
            <person name="Deshpande S."/>
            <person name="Nolan M."/>
            <person name="Cheng J."/>
            <person name="Pitluck S."/>
            <person name="Liolios K."/>
            <person name="Pagani I."/>
            <person name="Mikhailova N."/>
            <person name="Ivanova N."/>
            <person name="Mavromatis K."/>
            <person name="Pati A."/>
            <person name="Tapia R."/>
            <person name="Han C."/>
            <person name="Goodwin L."/>
            <person name="Chen A."/>
            <person name="Palaniappan K."/>
            <person name="Land M."/>
            <person name="Hauser L."/>
            <person name="Chang Y."/>
            <person name="Jeffries C."/>
            <person name="Brambilla E."/>
            <person name="Kopitz M."/>
            <person name="Rohde M."/>
            <person name="Goker M."/>
            <person name="Tindall B."/>
            <person name="Detter J."/>
            <person name="Woyke T."/>
            <person name="Bristow J."/>
            <person name="Eisen J."/>
            <person name="Markowitz V."/>
            <person name="Hugenholtz P."/>
            <person name="Klenk H."/>
            <person name="Kyrpides N."/>
        </authorList>
    </citation>
    <scope>NUCLEOTIDE SEQUENCE [LARGE SCALE GENOMIC DNA]</scope>
    <source>
        <strain evidence="2">ATCC 43766 / DSM 16922 / JCM 21250 / NBRC 16016 / NCTC 11634 / CL345/78</strain>
    </source>
</reference>
<keyword evidence="2" id="KW-1185">Reference proteome</keyword>
<dbReference type="Proteomes" id="UP000008641">
    <property type="component" value="Chromosome"/>
</dbReference>
<name>F0NYJ1_WEEVC</name>
<evidence type="ECO:0000313" key="1">
    <source>
        <dbReference type="EMBL" id="ADX67111.1"/>
    </source>
</evidence>
<evidence type="ECO:0000313" key="2">
    <source>
        <dbReference type="Proteomes" id="UP000008641"/>
    </source>
</evidence>
<reference evidence="1 2" key="1">
    <citation type="journal article" date="2011" name="Stand. Genomic Sci.">
        <title>Complete genome sequence of Weeksella virosa type strain (9751).</title>
        <authorList>
            <person name="Lang E."/>
            <person name="Teshima H."/>
            <person name="Lucas S."/>
            <person name="Lapidus A."/>
            <person name="Hammon N."/>
            <person name="Deshpande S."/>
            <person name="Nolan M."/>
            <person name="Cheng J.F."/>
            <person name="Pitluck S."/>
            <person name="Liolios K."/>
            <person name="Pagani I."/>
            <person name="Mikhailova N."/>
            <person name="Ivanova N."/>
            <person name="Mavromatis K."/>
            <person name="Pati A."/>
            <person name="Tapia R."/>
            <person name="Han C."/>
            <person name="Goodwin L."/>
            <person name="Chen A."/>
            <person name="Palaniappan K."/>
            <person name="Land M."/>
            <person name="Hauser L."/>
            <person name="Chang Y.J."/>
            <person name="Jeffries C.D."/>
            <person name="Brambilla E.M."/>
            <person name="Kopitz M."/>
            <person name="Rohde M."/>
            <person name="Goker M."/>
            <person name="Tindall B.J."/>
            <person name="Detter J.C."/>
            <person name="Woyke T."/>
            <person name="Bristow J."/>
            <person name="Eisen J.A."/>
            <person name="Markowitz V."/>
            <person name="Hugenholtz P."/>
            <person name="Klenk H.P."/>
            <person name="Kyrpides N.C."/>
        </authorList>
    </citation>
    <scope>NUCLEOTIDE SEQUENCE [LARGE SCALE GENOMIC DNA]</scope>
    <source>
        <strain evidence="2">ATCC 43766 / DSM 16922 / JCM 21250 / NBRC 16016 / NCTC 11634 / CL345/78</strain>
    </source>
</reference>
<accession>F0NYJ1</accession>
<evidence type="ECO:0008006" key="3">
    <source>
        <dbReference type="Google" id="ProtNLM"/>
    </source>
</evidence>
<organism evidence="1 2">
    <name type="scientific">Weeksella virosa (strain ATCC 43766 / DSM 16922 / JCM 21250 / CCUG 30538 / CDC 9751 / IAM 14551 / NBRC 16016 / NCTC 11634 / CL345/78)</name>
    <dbReference type="NCBI Taxonomy" id="865938"/>
    <lineage>
        <taxon>Bacteria</taxon>
        <taxon>Pseudomonadati</taxon>
        <taxon>Bacteroidota</taxon>
        <taxon>Flavobacteriia</taxon>
        <taxon>Flavobacteriales</taxon>
        <taxon>Weeksellaceae</taxon>
        <taxon>Weeksella</taxon>
    </lineage>
</organism>
<dbReference type="AlphaFoldDB" id="F0NYJ1"/>
<dbReference type="HOGENOM" id="CLU_2276319_0_0_10"/>
<dbReference type="EMBL" id="CP002455">
    <property type="protein sequence ID" value="ADX67111.1"/>
    <property type="molecule type" value="Genomic_DNA"/>
</dbReference>
<protein>
    <recommendedName>
        <fullName evidence="3">Lipoprotein</fullName>
    </recommendedName>
</protein>
<dbReference type="KEGG" id="wvi:Weevi_0392"/>
<sequence length="102" mass="11674">MKLFFTLTTFFTLALFSCSTSIKQNQLLSGTIVRDCTGTYIRVNNMEDYLVCNNELLSDKKDGETVSVIYNFEKDCKEPADKATCLMYHEHKGKITIKKKNS</sequence>
<gene>
    <name evidence="1" type="ordered locus">Weevi_0392</name>
</gene>
<dbReference type="eggNOG" id="ENOG50332GZ">
    <property type="taxonomic scope" value="Bacteria"/>
</dbReference>